<keyword evidence="6 10" id="KW-0573">Peptidoglycan synthesis</keyword>
<dbReference type="Pfam" id="PF03033">
    <property type="entry name" value="Glyco_transf_28"/>
    <property type="match status" value="1"/>
</dbReference>
<dbReference type="Gene3D" id="3.40.50.2000">
    <property type="entry name" value="Glycogen Phosphorylase B"/>
    <property type="match status" value="2"/>
</dbReference>
<keyword evidence="14" id="KW-1185">Reference proteome</keyword>
<dbReference type="HAMAP" id="MF_00033">
    <property type="entry name" value="MurG"/>
    <property type="match status" value="1"/>
</dbReference>
<feature type="binding site" evidence="10">
    <location>
        <position position="297"/>
    </location>
    <ligand>
        <name>UDP-N-acetyl-alpha-D-glucosamine</name>
        <dbReference type="ChEBI" id="CHEBI:57705"/>
    </ligand>
</feature>
<dbReference type="Pfam" id="PF04101">
    <property type="entry name" value="Glyco_tran_28_C"/>
    <property type="match status" value="1"/>
</dbReference>
<evidence type="ECO:0000259" key="12">
    <source>
        <dbReference type="Pfam" id="PF04101"/>
    </source>
</evidence>
<dbReference type="PANTHER" id="PTHR21015:SF22">
    <property type="entry name" value="GLYCOSYLTRANSFERASE"/>
    <property type="match status" value="1"/>
</dbReference>
<dbReference type="PANTHER" id="PTHR21015">
    <property type="entry name" value="UDP-N-ACETYLGLUCOSAMINE--N-ACETYLMURAMYL-(PENTAPEPTIDE) PYROPHOSPHORYL-UNDECAPRENOL N-ACETYLGLUCOSAMINE TRANSFERASE 1"/>
    <property type="match status" value="1"/>
</dbReference>
<feature type="binding site" evidence="10">
    <location>
        <position position="124"/>
    </location>
    <ligand>
        <name>UDP-N-acetyl-alpha-D-glucosamine</name>
        <dbReference type="ChEBI" id="CHEBI:57705"/>
    </ligand>
</feature>
<proteinExistence type="inferred from homology"/>
<dbReference type="KEGG" id="asan:AWM72_01445"/>
<accession>A0A109RD03</accession>
<comment type="similarity">
    <text evidence="10">Belongs to the glycosyltransferase 28 family. MurG subfamily.</text>
</comment>
<dbReference type="GO" id="GO:0009252">
    <property type="term" value="P:peptidoglycan biosynthetic process"/>
    <property type="evidence" value="ECO:0007669"/>
    <property type="project" value="UniProtKB-UniRule"/>
</dbReference>
<feature type="binding site" evidence="10">
    <location>
        <begin position="10"/>
        <end position="12"/>
    </location>
    <ligand>
        <name>UDP-N-acetyl-alpha-D-glucosamine</name>
        <dbReference type="ChEBI" id="CHEBI:57705"/>
    </ligand>
</feature>
<dbReference type="CDD" id="cd03785">
    <property type="entry name" value="GT28_MurG"/>
    <property type="match status" value="1"/>
</dbReference>
<dbReference type="GO" id="GO:0071555">
    <property type="term" value="P:cell wall organization"/>
    <property type="evidence" value="ECO:0007669"/>
    <property type="project" value="UniProtKB-KW"/>
</dbReference>
<dbReference type="GO" id="GO:0005886">
    <property type="term" value="C:plasma membrane"/>
    <property type="evidence" value="ECO:0007669"/>
    <property type="project" value="UniProtKB-SubCell"/>
</dbReference>
<reference evidence="14" key="2">
    <citation type="submission" date="2016-01" db="EMBL/GenBank/DDBJ databases">
        <title>Six Aerococcus type strain genome sequencing and assembly using PacBio and Illumina Hiseq.</title>
        <authorList>
            <person name="Carkaci D."/>
            <person name="Dargis R."/>
            <person name="Nielsen X.C."/>
            <person name="Skovgaard O."/>
            <person name="Fuursted K."/>
            <person name="Christensen J.J."/>
        </authorList>
    </citation>
    <scope>NUCLEOTIDE SEQUENCE [LARGE SCALE GENOMIC DNA]</scope>
    <source>
        <strain evidence="14">CCUG43001</strain>
    </source>
</reference>
<keyword evidence="2 10" id="KW-0132">Cell division</keyword>
<comment type="subcellular location">
    <subcellularLocation>
        <location evidence="10">Cell membrane</location>
        <topology evidence="10">Peripheral membrane protein</topology>
        <orientation evidence="10">Cytoplasmic side</orientation>
    </subcellularLocation>
</comment>
<keyword evidence="1 10" id="KW-1003">Cell membrane</keyword>
<keyword evidence="8 10" id="KW-0131">Cell cycle</keyword>
<feature type="binding site" evidence="10">
    <location>
        <position position="252"/>
    </location>
    <ligand>
        <name>UDP-N-acetyl-alpha-D-glucosamine</name>
        <dbReference type="ChEBI" id="CHEBI:57705"/>
    </ligand>
</feature>
<comment type="function">
    <text evidence="10">Cell wall formation. Catalyzes the transfer of a GlcNAc subunit on undecaprenyl-pyrophosphoryl-MurNAc-pentapeptide (lipid intermediate I) to form undecaprenyl-pyrophosphoryl-MurNAc-(pentapeptide)GlcNAc (lipid intermediate II).</text>
</comment>
<dbReference type="SUPFAM" id="SSF53756">
    <property type="entry name" value="UDP-Glycosyltransferase/glycogen phosphorylase"/>
    <property type="match status" value="1"/>
</dbReference>
<dbReference type="GO" id="GO:0005975">
    <property type="term" value="P:carbohydrate metabolic process"/>
    <property type="evidence" value="ECO:0007669"/>
    <property type="project" value="InterPro"/>
</dbReference>
<keyword evidence="7 10" id="KW-0472">Membrane</keyword>
<sequence>MRVVLSGGGTGGHIYPALALQKNILAHYPDAEFLYIGTAQGMEAKIVPEQGIPFKTVRIQGLKRSLSMDNLKTALYMLQSVSAARKLLKDFQPDVVVGTGGYVCAPVLYAASHLGLPTVIHEQNSVAGITNKFLSRYVDKIAICFDRVKADFSRYAHKIVYTGNPRAQEVAAISDKVDLTEYGLVNNRPTLLIFGGSRGAQRINDAVMASLEAFTKRPYQVLIATGEIYYDDYQKEFDHLDQLTNVKVVPYIKNMPQLFNTVDLVVCRSGATTLTELTALGTPSLLIPSPNVTGNHQQRNAESLVDHRAAKMLLEEDLNNDLFLEMIDELMADDIQRVQMSQQARLLGVPDAADRLRRVLETAIEEK</sequence>
<evidence type="ECO:0000256" key="9">
    <source>
        <dbReference type="ARBA" id="ARBA00023316"/>
    </source>
</evidence>
<evidence type="ECO:0000256" key="3">
    <source>
        <dbReference type="ARBA" id="ARBA00022676"/>
    </source>
</evidence>
<comment type="pathway">
    <text evidence="10">Cell wall biogenesis; peptidoglycan biosynthesis.</text>
</comment>
<feature type="domain" description="Glycosyl transferase family 28 C-terminal" evidence="12">
    <location>
        <begin position="190"/>
        <end position="356"/>
    </location>
</feature>
<reference evidence="13 14" key="1">
    <citation type="journal article" date="2016" name="Genome Announc.">
        <title>Complete Genome Sequences of Aerococcus christensenii CCUG 28831T, Aerococcus sanguinicola CCUG 43001T, Aerococcus urinae CCUG 36881T, Aerococcus urinaeequi CCUG 28094T, Aerococcus urinaehominis CCUG 42038 BT, and Aerococcus viridans CCUG 4311T.</title>
        <authorList>
            <person name="Carkaci D."/>
            <person name="Dargis R."/>
            <person name="Nielsen X.C."/>
            <person name="Skovgaard O."/>
            <person name="Fuursted K."/>
            <person name="Christensen J.J."/>
        </authorList>
    </citation>
    <scope>NUCLEOTIDE SEQUENCE [LARGE SCALE GENOMIC DNA]</scope>
    <source>
        <strain evidence="13 14">CCUG43001</strain>
    </source>
</reference>
<evidence type="ECO:0000256" key="4">
    <source>
        <dbReference type="ARBA" id="ARBA00022679"/>
    </source>
</evidence>
<evidence type="ECO:0000256" key="1">
    <source>
        <dbReference type="ARBA" id="ARBA00022475"/>
    </source>
</evidence>
<evidence type="ECO:0000259" key="11">
    <source>
        <dbReference type="Pfam" id="PF03033"/>
    </source>
</evidence>
<dbReference type="EMBL" id="CP014160">
    <property type="protein sequence ID" value="AMB93501.1"/>
    <property type="molecule type" value="Genomic_DNA"/>
</dbReference>
<dbReference type="InterPro" id="IPR007235">
    <property type="entry name" value="Glyco_trans_28_C"/>
</dbReference>
<keyword evidence="3 10" id="KW-0328">Glycosyltransferase</keyword>
<evidence type="ECO:0000256" key="7">
    <source>
        <dbReference type="ARBA" id="ARBA00023136"/>
    </source>
</evidence>
<dbReference type="AlphaFoldDB" id="A0A109RD03"/>
<organism evidence="13 14">
    <name type="scientific">Aerococcus sanguinicola</name>
    <dbReference type="NCBI Taxonomy" id="119206"/>
    <lineage>
        <taxon>Bacteria</taxon>
        <taxon>Bacillati</taxon>
        <taxon>Bacillota</taxon>
        <taxon>Bacilli</taxon>
        <taxon>Lactobacillales</taxon>
        <taxon>Aerococcaceae</taxon>
        <taxon>Aerococcus</taxon>
    </lineage>
</organism>
<evidence type="ECO:0000313" key="14">
    <source>
        <dbReference type="Proteomes" id="UP000069912"/>
    </source>
</evidence>
<dbReference type="NCBIfam" id="TIGR01133">
    <property type="entry name" value="murG"/>
    <property type="match status" value="1"/>
</dbReference>
<protein>
    <recommendedName>
        <fullName evidence="10">UDP-N-acetylglucosamine--N-acetylmuramyl-(pentapeptide) pyrophosphoryl-undecaprenol N-acetylglucosamine transferase</fullName>
        <ecNumber evidence="10">2.4.1.227</ecNumber>
    </recommendedName>
    <alternativeName>
        <fullName evidence="10">Undecaprenyl-PP-MurNAc-pentapeptide-UDPGlcNAc GlcNAc transferase</fullName>
    </alternativeName>
</protein>
<dbReference type="InterPro" id="IPR004276">
    <property type="entry name" value="GlycoTrans_28_N"/>
</dbReference>
<dbReference type="Proteomes" id="UP000069912">
    <property type="component" value="Chromosome"/>
</dbReference>
<keyword evidence="4 10" id="KW-0808">Transferase</keyword>
<keyword evidence="9 10" id="KW-0961">Cell wall biogenesis/degradation</keyword>
<dbReference type="EC" id="2.4.1.227" evidence="10"/>
<keyword evidence="5 10" id="KW-0133">Cell shape</keyword>
<evidence type="ECO:0000256" key="2">
    <source>
        <dbReference type="ARBA" id="ARBA00022618"/>
    </source>
</evidence>
<dbReference type="RefSeq" id="WP_067972071.1">
    <property type="nucleotide sequence ID" value="NZ_CAJHKM010000006.1"/>
</dbReference>
<dbReference type="GO" id="GO:0051301">
    <property type="term" value="P:cell division"/>
    <property type="evidence" value="ECO:0007669"/>
    <property type="project" value="UniProtKB-KW"/>
</dbReference>
<evidence type="ECO:0000313" key="13">
    <source>
        <dbReference type="EMBL" id="AMB93501.1"/>
    </source>
</evidence>
<dbReference type="GeneID" id="92902737"/>
<evidence type="ECO:0000256" key="6">
    <source>
        <dbReference type="ARBA" id="ARBA00022984"/>
    </source>
</evidence>
<dbReference type="GO" id="GO:0008360">
    <property type="term" value="P:regulation of cell shape"/>
    <property type="evidence" value="ECO:0007669"/>
    <property type="project" value="UniProtKB-KW"/>
</dbReference>
<evidence type="ECO:0000256" key="8">
    <source>
        <dbReference type="ARBA" id="ARBA00023306"/>
    </source>
</evidence>
<dbReference type="UniPathway" id="UPA00219"/>
<dbReference type="GO" id="GO:0050511">
    <property type="term" value="F:undecaprenyldiphospho-muramoylpentapeptide beta-N-acetylglucosaminyltransferase activity"/>
    <property type="evidence" value="ECO:0007669"/>
    <property type="project" value="UniProtKB-UniRule"/>
</dbReference>
<evidence type="ECO:0000256" key="10">
    <source>
        <dbReference type="HAMAP-Rule" id="MF_00033"/>
    </source>
</evidence>
<dbReference type="InterPro" id="IPR006009">
    <property type="entry name" value="GlcNAc_MurG"/>
</dbReference>
<comment type="catalytic activity">
    <reaction evidence="10">
        <text>Mur2Ac(oyl-L-Ala-gamma-D-Glu-L-Lys-D-Ala-D-Ala)-di-trans,octa-cis-undecaprenyl diphosphate + UDP-N-acetyl-alpha-D-glucosamine = beta-D-GlcNAc-(1-&gt;4)-Mur2Ac(oyl-L-Ala-gamma-D-Glu-L-Lys-D-Ala-D-Ala)-di-trans,octa-cis-undecaprenyl diphosphate + UDP + H(+)</text>
        <dbReference type="Rhea" id="RHEA:23192"/>
        <dbReference type="ChEBI" id="CHEBI:15378"/>
        <dbReference type="ChEBI" id="CHEBI:57705"/>
        <dbReference type="ChEBI" id="CHEBI:58223"/>
        <dbReference type="ChEBI" id="CHEBI:60032"/>
        <dbReference type="ChEBI" id="CHEBI:60033"/>
        <dbReference type="EC" id="2.4.1.227"/>
    </reaction>
</comment>
<name>A0A109RD03_9LACT</name>
<gene>
    <name evidence="10" type="primary">murG</name>
    <name evidence="13" type="ORF">AWM72_01445</name>
</gene>
<comment type="caution">
    <text evidence="10">Lacks conserved residue(s) required for the propagation of feature annotation.</text>
</comment>
<feature type="domain" description="Glycosyltransferase family 28 N-terminal" evidence="11">
    <location>
        <begin position="3"/>
        <end position="143"/>
    </location>
</feature>
<evidence type="ECO:0000256" key="5">
    <source>
        <dbReference type="ARBA" id="ARBA00022960"/>
    </source>
</evidence>
<feature type="binding site" evidence="10">
    <location>
        <position position="197"/>
    </location>
    <ligand>
        <name>UDP-N-acetyl-alpha-D-glucosamine</name>
        <dbReference type="ChEBI" id="CHEBI:57705"/>
    </ligand>
</feature>